<proteinExistence type="predicted"/>
<dbReference type="Proteomes" id="UP000789901">
    <property type="component" value="Unassembled WGS sequence"/>
</dbReference>
<protein>
    <submittedName>
        <fullName evidence="1">38073_t:CDS:1</fullName>
    </submittedName>
</protein>
<name>A0ABN7VZX8_GIGMA</name>
<feature type="non-terminal residue" evidence="1">
    <location>
        <position position="99"/>
    </location>
</feature>
<evidence type="ECO:0000313" key="1">
    <source>
        <dbReference type="EMBL" id="CAG8808870.1"/>
    </source>
</evidence>
<gene>
    <name evidence="1" type="ORF">GMARGA_LOCUS24781</name>
</gene>
<reference evidence="1 2" key="1">
    <citation type="submission" date="2021-06" db="EMBL/GenBank/DDBJ databases">
        <authorList>
            <person name="Kallberg Y."/>
            <person name="Tangrot J."/>
            <person name="Rosling A."/>
        </authorList>
    </citation>
    <scope>NUCLEOTIDE SEQUENCE [LARGE SCALE GENOMIC DNA]</scope>
    <source>
        <strain evidence="1 2">120-4 pot B 10/14</strain>
    </source>
</reference>
<accession>A0ABN7VZX8</accession>
<comment type="caution">
    <text evidence="1">The sequence shown here is derived from an EMBL/GenBank/DDBJ whole genome shotgun (WGS) entry which is preliminary data.</text>
</comment>
<sequence>MEIEKLEENLNPETHEAKKALALKQDFGHFSEGIEANKEFNFYVSSEYMIMDLYQHLVNEHYICIKGNCQSGKTTSIIAIVNLLQEKSNTNELPVSDLE</sequence>
<organism evidence="1 2">
    <name type="scientific">Gigaspora margarita</name>
    <dbReference type="NCBI Taxonomy" id="4874"/>
    <lineage>
        <taxon>Eukaryota</taxon>
        <taxon>Fungi</taxon>
        <taxon>Fungi incertae sedis</taxon>
        <taxon>Mucoromycota</taxon>
        <taxon>Glomeromycotina</taxon>
        <taxon>Glomeromycetes</taxon>
        <taxon>Diversisporales</taxon>
        <taxon>Gigasporaceae</taxon>
        <taxon>Gigaspora</taxon>
    </lineage>
</organism>
<evidence type="ECO:0000313" key="2">
    <source>
        <dbReference type="Proteomes" id="UP000789901"/>
    </source>
</evidence>
<keyword evidence="2" id="KW-1185">Reference proteome</keyword>
<dbReference type="EMBL" id="CAJVQB010026571">
    <property type="protein sequence ID" value="CAG8808870.1"/>
    <property type="molecule type" value="Genomic_DNA"/>
</dbReference>